<dbReference type="GO" id="GO:0015833">
    <property type="term" value="P:peptide transport"/>
    <property type="evidence" value="ECO:0007669"/>
    <property type="project" value="TreeGrafter"/>
</dbReference>
<dbReference type="GO" id="GO:0043190">
    <property type="term" value="C:ATP-binding cassette (ABC) transporter complex"/>
    <property type="evidence" value="ECO:0007669"/>
    <property type="project" value="InterPro"/>
</dbReference>
<dbReference type="InterPro" id="IPR039424">
    <property type="entry name" value="SBP_5"/>
</dbReference>
<dbReference type="InterPro" id="IPR000914">
    <property type="entry name" value="SBP_5_dom"/>
</dbReference>
<organism evidence="7 8">
    <name type="scientific">Eiseniibacteriota bacterium</name>
    <dbReference type="NCBI Taxonomy" id="2212470"/>
    <lineage>
        <taxon>Bacteria</taxon>
        <taxon>Candidatus Eiseniibacteriota</taxon>
    </lineage>
</organism>
<dbReference type="SUPFAM" id="SSF53850">
    <property type="entry name" value="Periplasmic binding protein-like II"/>
    <property type="match status" value="1"/>
</dbReference>
<dbReference type="Proteomes" id="UP000320184">
    <property type="component" value="Unassembled WGS sequence"/>
</dbReference>
<proteinExistence type="inferred from homology"/>
<evidence type="ECO:0000256" key="3">
    <source>
        <dbReference type="ARBA" id="ARBA00022448"/>
    </source>
</evidence>
<dbReference type="FunFam" id="3.90.76.10:FF:000001">
    <property type="entry name" value="Oligopeptide ABC transporter substrate-binding protein"/>
    <property type="match status" value="1"/>
</dbReference>
<keyword evidence="4" id="KW-0732">Signal</keyword>
<dbReference type="Pfam" id="PF00496">
    <property type="entry name" value="SBP_bac_5"/>
    <property type="match status" value="1"/>
</dbReference>
<dbReference type="Gene3D" id="3.40.190.10">
    <property type="entry name" value="Periplasmic binding protein-like II"/>
    <property type="match status" value="1"/>
</dbReference>
<feature type="domain" description="Solute-binding protein family 5" evidence="6">
    <location>
        <begin position="136"/>
        <end position="511"/>
    </location>
</feature>
<accession>A0A538SMP3</accession>
<evidence type="ECO:0000256" key="4">
    <source>
        <dbReference type="ARBA" id="ARBA00022729"/>
    </source>
</evidence>
<evidence type="ECO:0000313" key="7">
    <source>
        <dbReference type="EMBL" id="TMQ52641.1"/>
    </source>
</evidence>
<evidence type="ECO:0000259" key="6">
    <source>
        <dbReference type="Pfam" id="PF00496"/>
    </source>
</evidence>
<dbReference type="PIRSF" id="PIRSF002741">
    <property type="entry name" value="MppA"/>
    <property type="match status" value="1"/>
</dbReference>
<protein>
    <submittedName>
        <fullName evidence="7">Peptide ABC transporter substrate-binding protein</fullName>
    </submittedName>
</protein>
<gene>
    <name evidence="7" type="ORF">E6K73_02585</name>
</gene>
<dbReference type="CDD" id="cd08504">
    <property type="entry name" value="PBP2_OppA"/>
    <property type="match status" value="1"/>
</dbReference>
<dbReference type="GO" id="GO:0030313">
    <property type="term" value="C:cell envelope"/>
    <property type="evidence" value="ECO:0007669"/>
    <property type="project" value="UniProtKB-SubCell"/>
</dbReference>
<comment type="caution">
    <text evidence="7">The sequence shown here is derived from an EMBL/GenBank/DDBJ whole genome shotgun (WGS) entry which is preliminary data.</text>
</comment>
<name>A0A538SMP3_UNCEI</name>
<reference evidence="7 8" key="1">
    <citation type="journal article" date="2019" name="Nat. Microbiol.">
        <title>Mediterranean grassland soil C-N compound turnover is dependent on rainfall and depth, and is mediated by genomically divergent microorganisms.</title>
        <authorList>
            <person name="Diamond S."/>
            <person name="Andeer P.F."/>
            <person name="Li Z."/>
            <person name="Crits-Christoph A."/>
            <person name="Burstein D."/>
            <person name="Anantharaman K."/>
            <person name="Lane K.R."/>
            <person name="Thomas B.C."/>
            <person name="Pan C."/>
            <person name="Northen T.R."/>
            <person name="Banfield J.F."/>
        </authorList>
    </citation>
    <scope>NUCLEOTIDE SEQUENCE [LARGE SCALE GENOMIC DNA]</scope>
    <source>
        <strain evidence="7">WS_3</strain>
    </source>
</reference>
<dbReference type="PANTHER" id="PTHR30290">
    <property type="entry name" value="PERIPLASMIC BINDING COMPONENT OF ABC TRANSPORTER"/>
    <property type="match status" value="1"/>
</dbReference>
<evidence type="ECO:0000313" key="8">
    <source>
        <dbReference type="Proteomes" id="UP000320184"/>
    </source>
</evidence>
<comment type="similarity">
    <text evidence="2">Belongs to the bacterial solute-binding protein 5 family.</text>
</comment>
<dbReference type="Gene3D" id="3.10.105.10">
    <property type="entry name" value="Dipeptide-binding Protein, Domain 3"/>
    <property type="match status" value="1"/>
</dbReference>
<dbReference type="PANTHER" id="PTHR30290:SF10">
    <property type="entry name" value="PERIPLASMIC OLIGOPEPTIDE-BINDING PROTEIN-RELATED"/>
    <property type="match status" value="1"/>
</dbReference>
<keyword evidence="3" id="KW-0813">Transport</keyword>
<dbReference type="EMBL" id="VBOT01000030">
    <property type="protein sequence ID" value="TMQ52641.1"/>
    <property type="molecule type" value="Genomic_DNA"/>
</dbReference>
<comment type="subcellular location">
    <subcellularLocation>
        <location evidence="1">Cell envelope</location>
    </subcellularLocation>
</comment>
<sequence>MRVPMTLVIPEDGRHGPCRAAAVTERMGHSGAPAAVTNGGYCAHPMTRALASLLALAAAGASFSCAPASRAPATPASTSARYFGNVTPPAGNVLRFNLGAEPEIYDPGLAVGQPDGRVDRIMFEGLTREDPKTLEPLPGQAYRWEISEDGLRYTFHMRPGIRWSDGTPVTSRDFRWSWLRVLRPETAARYAGLLSSIVNADAFNKGEIKDENLVGISAPDDSTLVIRLAQPTAFFLYLVQFYTCLPVPRWAVEKHGNRWTLPGNIVTNGAFTLDYWRQNNRFEFVKNPHYWDAANVKLDRIVGYTVDDLNTSTNLYKAGVIDWNPSGYIPSSFIPYMRDFADFRHGNYQGVYFYSINVTRKPFDNVWVRRALDYAVDREAIANDLLKRSRDPWGNFTPSGYPGYEHPPRVWFDPEKARQCLAKAGYPGGKGFRKISILINTSEDHRRIAEAIQAMWKRVLRIDVEISNQEWGSYLQATTALQYDVARRSWIGDYLDPNTFLACYLTGDGNNRSGWGDPRYDGMIHRAAAEVDPAKRLRILSDAEALLLSEGPVIPIYHYSTNELVKPYVRGIYQTALDIHPLTYVWIDHNWQRGGPAPVASVHEIEGAPGAPAAGLRAAAGAGGSPGSRPAVTLGGAPGTPR</sequence>
<feature type="region of interest" description="Disordered" evidence="5">
    <location>
        <begin position="613"/>
        <end position="642"/>
    </location>
</feature>
<evidence type="ECO:0000256" key="2">
    <source>
        <dbReference type="ARBA" id="ARBA00005695"/>
    </source>
</evidence>
<dbReference type="InterPro" id="IPR030678">
    <property type="entry name" value="Peptide/Ni-bd"/>
</dbReference>
<evidence type="ECO:0000256" key="5">
    <source>
        <dbReference type="SAM" id="MobiDB-lite"/>
    </source>
</evidence>
<dbReference type="Gene3D" id="3.90.76.10">
    <property type="entry name" value="Dipeptide-binding Protein, Domain 1"/>
    <property type="match status" value="1"/>
</dbReference>
<dbReference type="GO" id="GO:0042597">
    <property type="term" value="C:periplasmic space"/>
    <property type="evidence" value="ECO:0007669"/>
    <property type="project" value="UniProtKB-ARBA"/>
</dbReference>
<evidence type="ECO:0000256" key="1">
    <source>
        <dbReference type="ARBA" id="ARBA00004196"/>
    </source>
</evidence>
<dbReference type="AlphaFoldDB" id="A0A538SMP3"/>
<dbReference type="GO" id="GO:1904680">
    <property type="term" value="F:peptide transmembrane transporter activity"/>
    <property type="evidence" value="ECO:0007669"/>
    <property type="project" value="TreeGrafter"/>
</dbReference>